<feature type="transmembrane region" description="Helical" evidence="6">
    <location>
        <begin position="107"/>
        <end position="126"/>
    </location>
</feature>
<evidence type="ECO:0000256" key="3">
    <source>
        <dbReference type="ARBA" id="ARBA00022692"/>
    </source>
</evidence>
<reference evidence="7 8" key="1">
    <citation type="submission" date="2019-10" db="EMBL/GenBank/DDBJ databases">
        <title>Comparative genomics of sulfur disproportionating microorganisms.</title>
        <authorList>
            <person name="Ward L.M."/>
            <person name="Bertran E."/>
            <person name="Johnston D."/>
        </authorList>
    </citation>
    <scope>NUCLEOTIDE SEQUENCE [LARGE SCALE GENOMIC DNA]</scope>
    <source>
        <strain evidence="7 8">DSM 14055</strain>
    </source>
</reference>
<evidence type="ECO:0000313" key="8">
    <source>
        <dbReference type="Proteomes" id="UP000441717"/>
    </source>
</evidence>
<dbReference type="Pfam" id="PF02361">
    <property type="entry name" value="CbiQ"/>
    <property type="match status" value="1"/>
</dbReference>
<keyword evidence="8" id="KW-1185">Reference proteome</keyword>
<name>A0A6N7IUT0_9FIRM</name>
<proteinExistence type="predicted"/>
<sequence>MEVMARRKGACCSMAFCIITGLSVGEDTVRFHWRGGSHMENIFWAGGQQAASFIHSLDPRVKVVAVAGFVVLTTLLTSISGLGLAALFLLSLTAAARVKPRQLAGRLAWVLPFAGVMVLIFPFIMPGEPLGRWQWGVVTLTATREGWQHALMLSLRVLNAVLAINLLTATTGMRRLLDALLALRVPAVFVQLMEFTIRYLFVVAEELGRMNRARGARGFTPGRHLFHRHTFRTLGQTVGLLFIRSWERGERIYLAMLSRGYTGRGRDISLPSPGGRDLAWGALILSVALGLCLMELGGS</sequence>
<keyword evidence="4 6" id="KW-1133">Transmembrane helix</keyword>
<keyword evidence="3 6" id="KW-0812">Transmembrane</keyword>
<evidence type="ECO:0000256" key="1">
    <source>
        <dbReference type="ARBA" id="ARBA00004651"/>
    </source>
</evidence>
<comment type="caution">
    <text evidence="7">The sequence shown here is derived from an EMBL/GenBank/DDBJ whole genome shotgun (WGS) entry which is preliminary data.</text>
</comment>
<dbReference type="PANTHER" id="PTHR34857">
    <property type="entry name" value="SLL0384 PROTEIN"/>
    <property type="match status" value="1"/>
</dbReference>
<dbReference type="PANTHER" id="PTHR34857:SF2">
    <property type="entry name" value="SLL0384 PROTEIN"/>
    <property type="match status" value="1"/>
</dbReference>
<gene>
    <name evidence="7" type="primary">cbiQ</name>
    <name evidence="7" type="ORF">GFC01_16750</name>
</gene>
<evidence type="ECO:0000256" key="4">
    <source>
        <dbReference type="ARBA" id="ARBA00022989"/>
    </source>
</evidence>
<dbReference type="GO" id="GO:0006824">
    <property type="term" value="P:cobalt ion transport"/>
    <property type="evidence" value="ECO:0007669"/>
    <property type="project" value="InterPro"/>
</dbReference>
<evidence type="ECO:0000256" key="2">
    <source>
        <dbReference type="ARBA" id="ARBA00022475"/>
    </source>
</evidence>
<dbReference type="CDD" id="cd16914">
    <property type="entry name" value="EcfT"/>
    <property type="match status" value="1"/>
</dbReference>
<dbReference type="InterPro" id="IPR012809">
    <property type="entry name" value="ECF_CbiQ"/>
</dbReference>
<evidence type="ECO:0000256" key="5">
    <source>
        <dbReference type="ARBA" id="ARBA00023136"/>
    </source>
</evidence>
<accession>A0A6N7IUT0</accession>
<dbReference type="InterPro" id="IPR051611">
    <property type="entry name" value="ECF_transporter_component"/>
</dbReference>
<organism evidence="7 8">
    <name type="scientific">Desulfofundulus thermobenzoicus</name>
    <dbReference type="NCBI Taxonomy" id="29376"/>
    <lineage>
        <taxon>Bacteria</taxon>
        <taxon>Bacillati</taxon>
        <taxon>Bacillota</taxon>
        <taxon>Clostridia</taxon>
        <taxon>Eubacteriales</taxon>
        <taxon>Peptococcaceae</taxon>
        <taxon>Desulfofundulus</taxon>
    </lineage>
</organism>
<feature type="transmembrane region" description="Helical" evidence="6">
    <location>
        <begin position="179"/>
        <end position="201"/>
    </location>
</feature>
<dbReference type="InterPro" id="IPR003339">
    <property type="entry name" value="ABC/ECF_trnsptr_transmembrane"/>
</dbReference>
<dbReference type="EMBL" id="WHYR01000075">
    <property type="protein sequence ID" value="MQL53875.1"/>
    <property type="molecule type" value="Genomic_DNA"/>
</dbReference>
<feature type="transmembrane region" description="Helical" evidence="6">
    <location>
        <begin position="63"/>
        <end position="95"/>
    </location>
</feature>
<comment type="subcellular location">
    <subcellularLocation>
        <location evidence="1">Cell membrane</location>
        <topology evidence="1">Multi-pass membrane protein</topology>
    </subcellularLocation>
</comment>
<keyword evidence="5 6" id="KW-0472">Membrane</keyword>
<dbReference type="AlphaFoldDB" id="A0A6N7IUT0"/>
<dbReference type="GO" id="GO:0043190">
    <property type="term" value="C:ATP-binding cassette (ABC) transporter complex"/>
    <property type="evidence" value="ECO:0007669"/>
    <property type="project" value="InterPro"/>
</dbReference>
<feature type="transmembrane region" description="Helical" evidence="6">
    <location>
        <begin position="146"/>
        <end position="167"/>
    </location>
</feature>
<protein>
    <submittedName>
        <fullName evidence="7">Cobalt ECF transporter T component CbiQ</fullName>
    </submittedName>
</protein>
<evidence type="ECO:0000313" key="7">
    <source>
        <dbReference type="EMBL" id="MQL53875.1"/>
    </source>
</evidence>
<keyword evidence="2" id="KW-1003">Cell membrane</keyword>
<dbReference type="Proteomes" id="UP000441717">
    <property type="component" value="Unassembled WGS sequence"/>
</dbReference>
<dbReference type="OrthoDB" id="8585740at2"/>
<dbReference type="NCBIfam" id="TIGR02454">
    <property type="entry name" value="ECF_T_CbiQ"/>
    <property type="match status" value="1"/>
</dbReference>
<evidence type="ECO:0000256" key="6">
    <source>
        <dbReference type="SAM" id="Phobius"/>
    </source>
</evidence>